<dbReference type="EMBL" id="AP022869">
    <property type="protein sequence ID" value="BCB73319.1"/>
    <property type="molecule type" value="Genomic_DNA"/>
</dbReference>
<accession>A0A0D7V1K9</accession>
<evidence type="ECO:0000313" key="4">
    <source>
        <dbReference type="EMBL" id="SIN61853.1"/>
    </source>
</evidence>
<organism evidence="4 5">
    <name type="scientific">Vreelandella aquamarina</name>
    <dbReference type="NCBI Taxonomy" id="77097"/>
    <lineage>
        <taxon>Bacteria</taxon>
        <taxon>Pseudomonadati</taxon>
        <taxon>Pseudomonadota</taxon>
        <taxon>Gammaproteobacteria</taxon>
        <taxon>Oceanospirillales</taxon>
        <taxon>Halomonadaceae</taxon>
        <taxon>Vreelandella</taxon>
    </lineage>
</organism>
<evidence type="ECO:0000256" key="1">
    <source>
        <dbReference type="SAM" id="MobiDB-lite"/>
    </source>
</evidence>
<sequence length="111" mass="12280">MIELSIYTTLGCHLCAQLEALVATLANQEVRLHHIEISDDDALVEQYGTRIPVLVDANGVELDRGFDVARLSHWLNERGWLDEAALAALTTPPEQAPPVGVHQRNGRRFLG</sequence>
<dbReference type="RefSeq" id="WP_044627787.1">
    <property type="nucleotide sequence ID" value="NZ_AP022821.1"/>
</dbReference>
<reference evidence="4 5" key="1">
    <citation type="submission" date="2016-11" db="EMBL/GenBank/DDBJ databases">
        <authorList>
            <person name="Jaros S."/>
            <person name="Januszkiewicz K."/>
            <person name="Wedrychowicz H."/>
        </authorList>
    </citation>
    <scope>NUCLEOTIDE SEQUENCE [LARGE SCALE GENOMIC DNA]</scope>
    <source>
        <strain evidence="4 5">ACAM 239</strain>
    </source>
</reference>
<dbReference type="InterPro" id="IPR008554">
    <property type="entry name" value="Glutaredoxin-like"/>
</dbReference>
<dbReference type="EMBL" id="AP022821">
    <property type="protein sequence ID" value="BCA91273.1"/>
    <property type="molecule type" value="Genomic_DNA"/>
</dbReference>
<dbReference type="Proteomes" id="UP000185024">
    <property type="component" value="Unassembled WGS sequence"/>
</dbReference>
<evidence type="ECO:0000313" key="5">
    <source>
        <dbReference type="Proteomes" id="UP000185024"/>
    </source>
</evidence>
<dbReference type="AlphaFoldDB" id="A0A0D7V1K9"/>
<reference evidence="3 6" key="3">
    <citation type="submission" date="2020-03" db="EMBL/GenBank/DDBJ databases">
        <title>Complete Genome Sequence of Halomonas meridiana strain Eplume2, isolated from hydrothermal-plume in the north east Pacific Ocean.</title>
        <authorList>
            <person name="Kurihara Y."/>
            <person name="Kawai S."/>
            <person name="Sakai A."/>
            <person name="Galipon J."/>
            <person name="Arakawa K."/>
        </authorList>
    </citation>
    <scope>NUCLEOTIDE SEQUENCE [LARGE SCALE GENOMIC DNA]</scope>
    <source>
        <strain evidence="3 6">Eplume2</strain>
    </source>
</reference>
<evidence type="ECO:0000313" key="7">
    <source>
        <dbReference type="Proteomes" id="UP000503197"/>
    </source>
</evidence>
<evidence type="ECO:0000313" key="3">
    <source>
        <dbReference type="EMBL" id="BCB73319.1"/>
    </source>
</evidence>
<dbReference type="PATRIC" id="fig|29570.3.peg.2534"/>
<gene>
    <name evidence="3" type="ORF">HMEPL2_36700</name>
    <name evidence="2" type="ORF">HMSLTHF_10480</name>
    <name evidence="4" type="ORF">SAMN05878438_0695</name>
</gene>
<reference evidence="2 7" key="2">
    <citation type="submission" date="2020-02" db="EMBL/GenBank/DDBJ databases">
        <title>Complete Genome Sequence of Halomonas meridiana strain BAA-801, Isolated from Deep Sea Thermal Vent.</title>
        <authorList>
            <person name="Takahashi Y."/>
            <person name="Takahashi H."/>
            <person name="Galipon J."/>
            <person name="Arakawa K."/>
        </authorList>
    </citation>
    <scope>NUCLEOTIDE SEQUENCE [LARGE SCALE GENOMIC DNA]</scope>
    <source>
        <strain evidence="2 7">Slthf1</strain>
    </source>
</reference>
<evidence type="ECO:0000313" key="2">
    <source>
        <dbReference type="EMBL" id="BCA91273.1"/>
    </source>
</evidence>
<dbReference type="EMBL" id="FSQX01000001">
    <property type="protein sequence ID" value="SIN61853.1"/>
    <property type="molecule type" value="Genomic_DNA"/>
</dbReference>
<keyword evidence="6" id="KW-1185">Reference proteome</keyword>
<dbReference type="GeneID" id="97275548"/>
<dbReference type="Proteomes" id="UP000503197">
    <property type="component" value="Chromosome"/>
</dbReference>
<evidence type="ECO:0000313" key="6">
    <source>
        <dbReference type="Proteomes" id="UP000501053"/>
    </source>
</evidence>
<proteinExistence type="predicted"/>
<feature type="region of interest" description="Disordered" evidence="1">
    <location>
        <begin position="92"/>
        <end position="111"/>
    </location>
</feature>
<dbReference type="Pfam" id="PF05768">
    <property type="entry name" value="Glrx-like"/>
    <property type="match status" value="1"/>
</dbReference>
<dbReference type="Gene3D" id="3.40.30.10">
    <property type="entry name" value="Glutaredoxin"/>
    <property type="match status" value="1"/>
</dbReference>
<dbReference type="OrthoDB" id="8537427at2"/>
<name>A0A0D7V1K9_9GAMM</name>
<protein>
    <submittedName>
        <fullName evidence="4">Glutaredoxin-like domain</fullName>
    </submittedName>
</protein>
<dbReference type="SUPFAM" id="SSF52833">
    <property type="entry name" value="Thioredoxin-like"/>
    <property type="match status" value="1"/>
</dbReference>
<dbReference type="InterPro" id="IPR036249">
    <property type="entry name" value="Thioredoxin-like_sf"/>
</dbReference>
<dbReference type="Proteomes" id="UP000501053">
    <property type="component" value="Chromosome"/>
</dbReference>